<accession>A0A8H6YVF0</accession>
<dbReference type="OrthoDB" id="2357318at2759"/>
<dbReference type="InterPro" id="IPR055334">
    <property type="entry name" value="PEX8-like"/>
</dbReference>
<protein>
    <submittedName>
        <fullName evidence="2">Uncharacterized protein</fullName>
    </submittedName>
</protein>
<feature type="region of interest" description="Disordered" evidence="1">
    <location>
        <begin position="508"/>
        <end position="534"/>
    </location>
</feature>
<dbReference type="PANTHER" id="PTHR39214">
    <property type="entry name" value="MICROBODY (PEROXISOME) BIOGENESIS PROTEIN PEROXIN 8 (EUROFUNG)"/>
    <property type="match status" value="1"/>
</dbReference>
<evidence type="ECO:0000256" key="1">
    <source>
        <dbReference type="SAM" id="MobiDB-lite"/>
    </source>
</evidence>
<organism evidence="2 3">
    <name type="scientific">Mycena venus</name>
    <dbReference type="NCBI Taxonomy" id="2733690"/>
    <lineage>
        <taxon>Eukaryota</taxon>
        <taxon>Fungi</taxon>
        <taxon>Dikarya</taxon>
        <taxon>Basidiomycota</taxon>
        <taxon>Agaricomycotina</taxon>
        <taxon>Agaricomycetes</taxon>
        <taxon>Agaricomycetidae</taxon>
        <taxon>Agaricales</taxon>
        <taxon>Marasmiineae</taxon>
        <taxon>Mycenaceae</taxon>
        <taxon>Mycena</taxon>
    </lineage>
</organism>
<sequence length="736" mass="79233">MSSPGYANLLAHLHNPSTSLPLPTIQSALAHHLAKLSPLPTPLAASTVSSPFFSVHPFSHPKLQALFTAFRHATHLKYRHSKDAEKNQSAVGTVFSRGTAARVKQWTGAVLKGIKGGQPILRLACCGGLLAGLEDLKNAERLEIGRSQLEDEIVISIAESMDIYSHAASSTGEWEAEFQPKGDVDTMTLAMILASQCLTLVVPSKLKALPLSILADLLIFTVTSAFASGTFLSTASSSSKQAVISFSPTLRAINESPLMEFIASTSKLTAQTLTILCESRPAEGMVAAAAALEALRPLSKSLESDWIGSSLAKVVRSDDADTHEEATLVWKTLKTLLFANIMIADAALSAVIFVPPSAYSGAVPVPSALALTVLHTLCDLSFVVSQFGGVTTTASPGFMELKKTFYLALDILAKSEEESNRFVRELCLSVREWHGRSGDRDPDFQAKMAYALTCIEQLVPVLSGDCIQSYALPLALPYLSDASNRETYESSHSVVLAIFASHADHHAAGQENVSPSDSDADARTPTRGPQGPRFTERMVPFYARCLIENSVDGRLSTPQLRLAFASLVRSASASAHSSNSAGDLALADEGYTLAWYCVDTLLDAIHALSVGSDSSLENSNDERLHRLHLTLISVVPTLPLKLLPRVLEEVKTILTTRGGGGGDVQLDVSSGAKAKELVDATFVEISERVGDREKELVMRWWYDNRILFQGPGDRVDEGRLRAGISQADNEQLQSRL</sequence>
<name>A0A8H6YVF0_9AGAR</name>
<dbReference type="Proteomes" id="UP000620124">
    <property type="component" value="Unassembled WGS sequence"/>
</dbReference>
<dbReference type="PANTHER" id="PTHR39214:SF1">
    <property type="entry name" value="MICROBODY (PEROXISOME) BIOGENESIS PROTEIN PEROXIN 8 (EUROFUNG)"/>
    <property type="match status" value="1"/>
</dbReference>
<evidence type="ECO:0000313" key="2">
    <source>
        <dbReference type="EMBL" id="KAF7365404.1"/>
    </source>
</evidence>
<keyword evidence="3" id="KW-1185">Reference proteome</keyword>
<evidence type="ECO:0000313" key="3">
    <source>
        <dbReference type="Proteomes" id="UP000620124"/>
    </source>
</evidence>
<reference evidence="2" key="1">
    <citation type="submission" date="2020-05" db="EMBL/GenBank/DDBJ databases">
        <title>Mycena genomes resolve the evolution of fungal bioluminescence.</title>
        <authorList>
            <person name="Tsai I.J."/>
        </authorList>
    </citation>
    <scope>NUCLEOTIDE SEQUENCE</scope>
    <source>
        <strain evidence="2">CCC161011</strain>
    </source>
</reference>
<comment type="caution">
    <text evidence="2">The sequence shown here is derived from an EMBL/GenBank/DDBJ whole genome shotgun (WGS) entry which is preliminary data.</text>
</comment>
<proteinExistence type="predicted"/>
<dbReference type="EMBL" id="JACAZI010000003">
    <property type="protein sequence ID" value="KAF7365404.1"/>
    <property type="molecule type" value="Genomic_DNA"/>
</dbReference>
<dbReference type="AlphaFoldDB" id="A0A8H6YVF0"/>
<gene>
    <name evidence="2" type="ORF">MVEN_00412900</name>
</gene>